<dbReference type="OrthoDB" id="510539at2759"/>
<dbReference type="Proteomes" id="UP000242188">
    <property type="component" value="Unassembled WGS sequence"/>
</dbReference>
<evidence type="ECO:0000256" key="9">
    <source>
        <dbReference type="ARBA" id="ARBA00022833"/>
    </source>
</evidence>
<evidence type="ECO:0000256" key="3">
    <source>
        <dbReference type="ARBA" id="ARBA00010136"/>
    </source>
</evidence>
<feature type="transmembrane region" description="Helical" evidence="19">
    <location>
        <begin position="52"/>
        <end position="73"/>
    </location>
</feature>
<dbReference type="InterPro" id="IPR045357">
    <property type="entry name" value="Aminopeptidase_N-like_N"/>
</dbReference>
<accession>A0A210QHY5</accession>
<gene>
    <name evidence="23" type="ORF">KP79_PYT23022</name>
</gene>
<dbReference type="Gene3D" id="2.60.40.1910">
    <property type="match status" value="1"/>
</dbReference>
<comment type="cofactor">
    <cofactor evidence="17">
        <name>Zn(2+)</name>
        <dbReference type="ChEBI" id="CHEBI:29105"/>
    </cofactor>
    <text evidence="17">Binds 1 zinc ion per subunit.</text>
</comment>
<evidence type="ECO:0000256" key="4">
    <source>
        <dbReference type="ARBA" id="ARBA00022475"/>
    </source>
</evidence>
<dbReference type="GO" id="GO:0005615">
    <property type="term" value="C:extracellular space"/>
    <property type="evidence" value="ECO:0007669"/>
    <property type="project" value="TreeGrafter"/>
</dbReference>
<evidence type="ECO:0000256" key="18">
    <source>
        <dbReference type="PIRSR" id="PIRSR634016-4"/>
    </source>
</evidence>
<comment type="similarity">
    <text evidence="3">Belongs to the peptidase M1 family.</text>
</comment>
<dbReference type="GO" id="GO:0043171">
    <property type="term" value="P:peptide catabolic process"/>
    <property type="evidence" value="ECO:0007669"/>
    <property type="project" value="TreeGrafter"/>
</dbReference>
<evidence type="ECO:0000259" key="20">
    <source>
        <dbReference type="Pfam" id="PF01433"/>
    </source>
</evidence>
<evidence type="ECO:0000256" key="16">
    <source>
        <dbReference type="PIRSR" id="PIRSR634016-1"/>
    </source>
</evidence>
<reference evidence="23 24" key="1">
    <citation type="journal article" date="2017" name="Nat. Ecol. Evol.">
        <title>Scallop genome provides insights into evolution of bilaterian karyotype and development.</title>
        <authorList>
            <person name="Wang S."/>
            <person name="Zhang J."/>
            <person name="Jiao W."/>
            <person name="Li J."/>
            <person name="Xun X."/>
            <person name="Sun Y."/>
            <person name="Guo X."/>
            <person name="Huan P."/>
            <person name="Dong B."/>
            <person name="Zhang L."/>
            <person name="Hu X."/>
            <person name="Sun X."/>
            <person name="Wang J."/>
            <person name="Zhao C."/>
            <person name="Wang Y."/>
            <person name="Wang D."/>
            <person name="Huang X."/>
            <person name="Wang R."/>
            <person name="Lv J."/>
            <person name="Li Y."/>
            <person name="Zhang Z."/>
            <person name="Liu B."/>
            <person name="Lu W."/>
            <person name="Hui Y."/>
            <person name="Liang J."/>
            <person name="Zhou Z."/>
            <person name="Hou R."/>
            <person name="Li X."/>
            <person name="Liu Y."/>
            <person name="Li H."/>
            <person name="Ning X."/>
            <person name="Lin Y."/>
            <person name="Zhao L."/>
            <person name="Xing Q."/>
            <person name="Dou J."/>
            <person name="Li Y."/>
            <person name="Mao J."/>
            <person name="Guo H."/>
            <person name="Dou H."/>
            <person name="Li T."/>
            <person name="Mu C."/>
            <person name="Jiang W."/>
            <person name="Fu Q."/>
            <person name="Fu X."/>
            <person name="Miao Y."/>
            <person name="Liu J."/>
            <person name="Yu Q."/>
            <person name="Li R."/>
            <person name="Liao H."/>
            <person name="Li X."/>
            <person name="Kong Y."/>
            <person name="Jiang Z."/>
            <person name="Chourrout D."/>
            <person name="Li R."/>
            <person name="Bao Z."/>
        </authorList>
    </citation>
    <scope>NUCLEOTIDE SEQUENCE [LARGE SCALE GENOMIC DNA]</scope>
    <source>
        <strain evidence="23 24">PY_sf001</strain>
    </source>
</reference>
<dbReference type="FunFam" id="2.60.40.1910:FF:000003">
    <property type="entry name" value="Aminopeptidase"/>
    <property type="match status" value="1"/>
</dbReference>
<organism evidence="23 24">
    <name type="scientific">Mizuhopecten yessoensis</name>
    <name type="common">Japanese scallop</name>
    <name type="synonym">Patinopecten yessoensis</name>
    <dbReference type="NCBI Taxonomy" id="6573"/>
    <lineage>
        <taxon>Eukaryota</taxon>
        <taxon>Metazoa</taxon>
        <taxon>Spiralia</taxon>
        <taxon>Lophotrochozoa</taxon>
        <taxon>Mollusca</taxon>
        <taxon>Bivalvia</taxon>
        <taxon>Autobranchia</taxon>
        <taxon>Pteriomorphia</taxon>
        <taxon>Pectinida</taxon>
        <taxon>Pectinoidea</taxon>
        <taxon>Pectinidae</taxon>
        <taxon>Mizuhopecten</taxon>
    </lineage>
</organism>
<evidence type="ECO:0000256" key="10">
    <source>
        <dbReference type="ARBA" id="ARBA00022968"/>
    </source>
</evidence>
<keyword evidence="6 19" id="KW-0812">Transmembrane</keyword>
<keyword evidence="24" id="KW-1185">Reference proteome</keyword>
<feature type="binding site" evidence="17">
    <location>
        <position position="458"/>
    </location>
    <ligand>
        <name>Zn(2+)</name>
        <dbReference type="ChEBI" id="CHEBI:29105"/>
        <note>catalytic</note>
    </ligand>
</feature>
<dbReference type="GO" id="GO:0005737">
    <property type="term" value="C:cytoplasm"/>
    <property type="evidence" value="ECO:0007669"/>
    <property type="project" value="TreeGrafter"/>
</dbReference>
<evidence type="ECO:0000256" key="2">
    <source>
        <dbReference type="ARBA" id="ARBA00004606"/>
    </source>
</evidence>
<keyword evidence="5" id="KW-0645">Protease</keyword>
<keyword evidence="13 19" id="KW-0472">Membrane</keyword>
<protein>
    <submittedName>
        <fullName evidence="23">Aminopeptidase N</fullName>
    </submittedName>
</protein>
<evidence type="ECO:0000256" key="15">
    <source>
        <dbReference type="ARBA" id="ARBA00023180"/>
    </source>
</evidence>
<evidence type="ECO:0000259" key="22">
    <source>
        <dbReference type="Pfam" id="PF17900"/>
    </source>
</evidence>
<dbReference type="CDD" id="cd09601">
    <property type="entry name" value="M1_APN-Q_like"/>
    <property type="match status" value="1"/>
</dbReference>
<dbReference type="Pfam" id="PF17900">
    <property type="entry name" value="Peptidase_M1_N"/>
    <property type="match status" value="1"/>
</dbReference>
<evidence type="ECO:0000256" key="13">
    <source>
        <dbReference type="ARBA" id="ARBA00023136"/>
    </source>
</evidence>
<evidence type="ECO:0000313" key="24">
    <source>
        <dbReference type="Proteomes" id="UP000242188"/>
    </source>
</evidence>
<dbReference type="GO" id="GO:0008270">
    <property type="term" value="F:zinc ion binding"/>
    <property type="evidence" value="ECO:0007669"/>
    <property type="project" value="InterPro"/>
</dbReference>
<dbReference type="SUPFAM" id="SSF63737">
    <property type="entry name" value="Leukotriene A4 hydrolase N-terminal domain"/>
    <property type="match status" value="1"/>
</dbReference>
<dbReference type="InterPro" id="IPR024571">
    <property type="entry name" value="ERAP1-like_C_dom"/>
</dbReference>
<dbReference type="FunFam" id="1.25.50.20:FF:000001">
    <property type="entry name" value="Aminopeptidase"/>
    <property type="match status" value="1"/>
</dbReference>
<feature type="binding site" evidence="17">
    <location>
        <position position="481"/>
    </location>
    <ligand>
        <name>Zn(2+)</name>
        <dbReference type="ChEBI" id="CHEBI:29105"/>
        <note>catalytic</note>
    </ligand>
</feature>
<evidence type="ECO:0000313" key="23">
    <source>
        <dbReference type="EMBL" id="OWF48296.1"/>
    </source>
</evidence>
<dbReference type="InterPro" id="IPR034016">
    <property type="entry name" value="M1_APN-typ"/>
</dbReference>
<evidence type="ECO:0000256" key="6">
    <source>
        <dbReference type="ARBA" id="ARBA00022692"/>
    </source>
</evidence>
<dbReference type="Pfam" id="PF01433">
    <property type="entry name" value="Peptidase_M1"/>
    <property type="match status" value="1"/>
</dbReference>
<keyword evidence="15" id="KW-0325">Glycoprotein</keyword>
<feature type="domain" description="Peptidase M1 membrane alanine aminopeptidase" evidence="20">
    <location>
        <begin position="386"/>
        <end position="606"/>
    </location>
</feature>
<keyword evidence="11 19" id="KW-1133">Transmembrane helix</keyword>
<dbReference type="Gene3D" id="2.60.40.1730">
    <property type="entry name" value="tricorn interacting facor f3 domain"/>
    <property type="match status" value="1"/>
</dbReference>
<evidence type="ECO:0000256" key="17">
    <source>
        <dbReference type="PIRSR" id="PIRSR634016-3"/>
    </source>
</evidence>
<keyword evidence="10" id="KW-0735">Signal-anchor</keyword>
<dbReference type="InterPro" id="IPR050344">
    <property type="entry name" value="Peptidase_M1_aminopeptidases"/>
</dbReference>
<keyword evidence="7 17" id="KW-0479">Metal-binding</keyword>
<dbReference type="SUPFAM" id="SSF55486">
    <property type="entry name" value="Metalloproteases ('zincins'), catalytic domain"/>
    <property type="match status" value="1"/>
</dbReference>
<evidence type="ECO:0000259" key="21">
    <source>
        <dbReference type="Pfam" id="PF11838"/>
    </source>
</evidence>
<comment type="subcellular location">
    <subcellularLocation>
        <location evidence="1">Cell membrane</location>
    </subcellularLocation>
    <subcellularLocation>
        <location evidence="2">Membrane</location>
        <topology evidence="2">Single-pass type II membrane protein</topology>
    </subcellularLocation>
</comment>
<dbReference type="GO" id="GO:0005886">
    <property type="term" value="C:plasma membrane"/>
    <property type="evidence" value="ECO:0007669"/>
    <property type="project" value="UniProtKB-SubCell"/>
</dbReference>
<evidence type="ECO:0000256" key="14">
    <source>
        <dbReference type="ARBA" id="ARBA00023157"/>
    </source>
</evidence>
<evidence type="ECO:0000256" key="1">
    <source>
        <dbReference type="ARBA" id="ARBA00004236"/>
    </source>
</evidence>
<evidence type="ECO:0000256" key="12">
    <source>
        <dbReference type="ARBA" id="ARBA00023049"/>
    </source>
</evidence>
<dbReference type="InterPro" id="IPR001930">
    <property type="entry name" value="Peptidase_M1"/>
</dbReference>
<dbReference type="Gene3D" id="1.10.390.10">
    <property type="entry name" value="Neutral Protease Domain 2"/>
    <property type="match status" value="1"/>
</dbReference>
<dbReference type="InterPro" id="IPR014782">
    <property type="entry name" value="Peptidase_M1_dom"/>
</dbReference>
<keyword evidence="4" id="KW-1003">Cell membrane</keyword>
<feature type="binding site" evidence="17">
    <location>
        <position position="462"/>
    </location>
    <ligand>
        <name>Zn(2+)</name>
        <dbReference type="ChEBI" id="CHEBI:29105"/>
        <note>catalytic</note>
    </ligand>
</feature>
<feature type="active site" description="Proton acceptor" evidence="16">
    <location>
        <position position="459"/>
    </location>
</feature>
<dbReference type="InterPro" id="IPR027268">
    <property type="entry name" value="Peptidase_M4/M1_CTD_sf"/>
</dbReference>
<dbReference type="GO" id="GO:0006508">
    <property type="term" value="P:proteolysis"/>
    <property type="evidence" value="ECO:0007669"/>
    <property type="project" value="UniProtKB-KW"/>
</dbReference>
<keyword evidence="14" id="KW-1015">Disulfide bond</keyword>
<evidence type="ECO:0000256" key="5">
    <source>
        <dbReference type="ARBA" id="ARBA00022670"/>
    </source>
</evidence>
<sequence length="1025" mass="117760">MEENGNLTGIGNGSAIPPGVTDGQVATIPVTQDTMVTLRQNRKGCYFTRVQVAIFTVAFALSIIFVVLLLTFVRKEQIVHVSSPGALQHCNPEIDYTTSGVSVESDGVQNETNSVSAENLTRVENASDNTTIPEKVNITEVLVPEKTVRPWDKIRLPNDILPERYDLFLRIDLENRTFKGSVNITVKTSAPKKILLLHINALWIVKDSVKVRSLDNSVVYNVQRQFHAWKTQFWVIILEEELSLTGYYVIEIGTFKGTMYKDLRGLYLSEYEGTTGIRYLAATQLQSTDARKVFPCFDEPAMKATFKLTIQHEEGYTALSNMPVETEQYMSTEPGWIRVNYHVTPIMSTYLLAIVVSDFEYKEAMINGDYQLRIWAQPNKINQTLYALDLGVQLYDYFTDYFQIKDVVPKADHVAVPDFSGGAMENWGLVIYRETALLFDPDVSSSENQLMVTLIVAHEIAHTWFGNMVTMRWWDDLWLNEGFASLLMYFAMDDVFPEWEVFTLHVVVKEVFPVMVRDALTTSHPVSTPILTPDDIAQSFDAISYSKGMAVLRMLLGFVGWEDFRTGLQVYVTRYKFQNAVMQQLWHTFSEAVGNKFVIEEIMDTWTRQMGYPVVTLRSEGDHYILDQDRFLLDGNSSMGDPSPYDYKWHIPFTYITEAEPNISNRKLVWLSMNSAKIPKGENHWILGNVDYIGFYRVNYELSMWRALAEQLNEDHTVFPEANRAGLIGDAFNLARAKLLDYDVALNMTTYLNQEARYVPWEAMLESIRFIKGMLSKQGAYILLRQYLHDLVAPVFDKVGTSPGGILPEKYLREVILTTACDVGVTKAIDYAKEKFRQWKEDNVQPPSHFSLTIYSVGVREGSVEEWDYVWNRSQASNVAAEREMLMEALAQTQKPWLLWRYANWIFDETKIKRQDVRLVVSYFAKNPLGRMIALHLLMNKWEQLNEQFGADGFLLRETIAEVTQFVNTEFELDQLETLFSSKMPAIAFRETRNSLELIRGNIKWMKANYQTISDWLRLHVVGML</sequence>
<dbReference type="PANTHER" id="PTHR11533">
    <property type="entry name" value="PROTEASE M1 ZINC METALLOPROTEASE"/>
    <property type="match status" value="1"/>
</dbReference>
<keyword evidence="23" id="KW-0031">Aminopeptidase</keyword>
<keyword evidence="9 17" id="KW-0862">Zinc</keyword>
<evidence type="ECO:0000256" key="7">
    <source>
        <dbReference type="ARBA" id="ARBA00022723"/>
    </source>
</evidence>
<dbReference type="Gene3D" id="1.25.50.20">
    <property type="match status" value="1"/>
</dbReference>
<evidence type="ECO:0000256" key="19">
    <source>
        <dbReference type="SAM" id="Phobius"/>
    </source>
</evidence>
<feature type="site" description="Transition state stabilizer" evidence="18">
    <location>
        <position position="545"/>
    </location>
</feature>
<feature type="domain" description="Aminopeptidase N-like N-terminal" evidence="22">
    <location>
        <begin position="162"/>
        <end position="351"/>
    </location>
</feature>
<comment type="caution">
    <text evidence="23">The sequence shown here is derived from an EMBL/GenBank/DDBJ whole genome shotgun (WGS) entry which is preliminary data.</text>
</comment>
<dbReference type="AlphaFoldDB" id="A0A210QHY5"/>
<evidence type="ECO:0000256" key="11">
    <source>
        <dbReference type="ARBA" id="ARBA00022989"/>
    </source>
</evidence>
<dbReference type="Pfam" id="PF11838">
    <property type="entry name" value="ERAP1_C"/>
    <property type="match status" value="1"/>
</dbReference>
<feature type="domain" description="ERAP1-like C-terminal" evidence="21">
    <location>
        <begin position="685"/>
        <end position="1000"/>
    </location>
</feature>
<dbReference type="PANTHER" id="PTHR11533:SF294">
    <property type="entry name" value="THYROTROPIN-RELEASING HORMONE-DEGRADING ECTOENZYME"/>
    <property type="match status" value="1"/>
</dbReference>
<keyword evidence="12" id="KW-0482">Metalloprotease</keyword>
<name>A0A210QHY5_MIZYE</name>
<dbReference type="GO" id="GO:0070006">
    <property type="term" value="F:metalloaminopeptidase activity"/>
    <property type="evidence" value="ECO:0007669"/>
    <property type="project" value="TreeGrafter"/>
</dbReference>
<dbReference type="InterPro" id="IPR042097">
    <property type="entry name" value="Aminopeptidase_N-like_N_sf"/>
</dbReference>
<proteinExistence type="inferred from homology"/>
<keyword evidence="8" id="KW-0378">Hydrolase</keyword>
<evidence type="ECO:0000256" key="8">
    <source>
        <dbReference type="ARBA" id="ARBA00022801"/>
    </source>
</evidence>
<dbReference type="FunFam" id="1.10.390.10:FF:000016">
    <property type="entry name" value="Glutamyl aminopeptidase"/>
    <property type="match status" value="1"/>
</dbReference>
<dbReference type="EMBL" id="NEDP02003606">
    <property type="protein sequence ID" value="OWF48296.1"/>
    <property type="molecule type" value="Genomic_DNA"/>
</dbReference>
<dbReference type="GO" id="GO:0042277">
    <property type="term" value="F:peptide binding"/>
    <property type="evidence" value="ECO:0007669"/>
    <property type="project" value="TreeGrafter"/>
</dbReference>
<dbReference type="PRINTS" id="PR00756">
    <property type="entry name" value="ALADIPTASE"/>
</dbReference>
<dbReference type="FunFam" id="2.60.40.1730:FF:000012">
    <property type="entry name" value="Aminopeptidase N"/>
    <property type="match status" value="1"/>
</dbReference>